<protein>
    <submittedName>
        <fullName evidence="2">Uncharacterized protein</fullName>
    </submittedName>
</protein>
<feature type="region of interest" description="Disordered" evidence="1">
    <location>
        <begin position="1"/>
        <end position="173"/>
    </location>
</feature>
<feature type="compositionally biased region" description="Polar residues" evidence="1">
    <location>
        <begin position="164"/>
        <end position="173"/>
    </location>
</feature>
<comment type="caution">
    <text evidence="2">The sequence shown here is derived from an EMBL/GenBank/DDBJ whole genome shotgun (WGS) entry which is preliminary data.</text>
</comment>
<feature type="non-terminal residue" evidence="2">
    <location>
        <position position="173"/>
    </location>
</feature>
<evidence type="ECO:0000313" key="2">
    <source>
        <dbReference type="EMBL" id="CAE7893187.1"/>
    </source>
</evidence>
<gene>
    <name evidence="2" type="ORF">SNEC2469_LOCUS29790</name>
</gene>
<reference evidence="2" key="1">
    <citation type="submission" date="2021-02" db="EMBL/GenBank/DDBJ databases">
        <authorList>
            <person name="Dougan E. K."/>
            <person name="Rhodes N."/>
            <person name="Thang M."/>
            <person name="Chan C."/>
        </authorList>
    </citation>
    <scope>NUCLEOTIDE SEQUENCE</scope>
</reference>
<name>A0A813B582_9DINO</name>
<feature type="compositionally biased region" description="Polar residues" evidence="1">
    <location>
        <begin position="135"/>
        <end position="144"/>
    </location>
</feature>
<accession>A0A813B582</accession>
<feature type="compositionally biased region" description="Basic and acidic residues" evidence="1">
    <location>
        <begin position="31"/>
        <end position="58"/>
    </location>
</feature>
<dbReference type="AlphaFoldDB" id="A0A813B582"/>
<keyword evidence="3" id="KW-1185">Reference proteome</keyword>
<feature type="compositionally biased region" description="Polar residues" evidence="1">
    <location>
        <begin position="111"/>
        <end position="129"/>
    </location>
</feature>
<feature type="non-terminal residue" evidence="2">
    <location>
        <position position="1"/>
    </location>
</feature>
<evidence type="ECO:0000313" key="3">
    <source>
        <dbReference type="Proteomes" id="UP000601435"/>
    </source>
</evidence>
<dbReference type="Proteomes" id="UP000601435">
    <property type="component" value="Unassembled WGS sequence"/>
</dbReference>
<evidence type="ECO:0000256" key="1">
    <source>
        <dbReference type="SAM" id="MobiDB-lite"/>
    </source>
</evidence>
<organism evidence="2 3">
    <name type="scientific">Symbiodinium necroappetens</name>
    <dbReference type="NCBI Taxonomy" id="1628268"/>
    <lineage>
        <taxon>Eukaryota</taxon>
        <taxon>Sar</taxon>
        <taxon>Alveolata</taxon>
        <taxon>Dinophyceae</taxon>
        <taxon>Suessiales</taxon>
        <taxon>Symbiodiniaceae</taxon>
        <taxon>Symbiodinium</taxon>
    </lineage>
</organism>
<sequence>IWKPRSLNLKPTEAAKAAQVPSARGIYQRADAMRMKPKVEPEEPEERTVPDQEAHTEQPSEETSGHANGVQEEQTWDEGAWHTNGAQPEQTWEEGTWHANGDPSDEPAVQAEQTWQEGTWSENKAQPEQTWDDGSWSNKAQQEQTWEESRWPEKRESQHWHGWQPSSQPSQPF</sequence>
<dbReference type="OrthoDB" id="10381364at2759"/>
<feature type="compositionally biased region" description="Basic and acidic residues" evidence="1">
    <location>
        <begin position="147"/>
        <end position="159"/>
    </location>
</feature>
<proteinExistence type="predicted"/>
<dbReference type="EMBL" id="CAJNJA010067885">
    <property type="protein sequence ID" value="CAE7893187.1"/>
    <property type="molecule type" value="Genomic_DNA"/>
</dbReference>